<feature type="transmembrane region" description="Helical" evidence="8">
    <location>
        <begin position="306"/>
        <end position="327"/>
    </location>
</feature>
<proteinExistence type="inferred from homology"/>
<evidence type="ECO:0000256" key="6">
    <source>
        <dbReference type="ARBA" id="ARBA00022989"/>
    </source>
</evidence>
<feature type="transmembrane region" description="Helical" evidence="8">
    <location>
        <begin position="206"/>
        <end position="227"/>
    </location>
</feature>
<evidence type="ECO:0000313" key="10">
    <source>
        <dbReference type="EMBL" id="MFD2463846.1"/>
    </source>
</evidence>
<feature type="transmembrane region" description="Helical" evidence="8">
    <location>
        <begin position="143"/>
        <end position="167"/>
    </location>
</feature>
<feature type="transmembrane region" description="Helical" evidence="8">
    <location>
        <begin position="339"/>
        <end position="357"/>
    </location>
</feature>
<dbReference type="CDD" id="cd17503">
    <property type="entry name" value="MFS_LmrB_MDR_like"/>
    <property type="match status" value="1"/>
</dbReference>
<keyword evidence="6 8" id="KW-1133">Transmembrane helix</keyword>
<name>A0ABW5GSP4_9PSEU</name>
<dbReference type="InterPro" id="IPR004638">
    <property type="entry name" value="EmrB-like"/>
</dbReference>
<dbReference type="PROSITE" id="PS50850">
    <property type="entry name" value="MFS"/>
    <property type="match status" value="1"/>
</dbReference>
<feature type="transmembrane region" description="Helical" evidence="8">
    <location>
        <begin position="233"/>
        <end position="253"/>
    </location>
</feature>
<dbReference type="Gene3D" id="1.20.1720.10">
    <property type="entry name" value="Multidrug resistance protein D"/>
    <property type="match status" value="1"/>
</dbReference>
<gene>
    <name evidence="10" type="ORF">ACFSYJ_34885</name>
</gene>
<comment type="similarity">
    <text evidence="2">Belongs to the major facilitator superfamily. EmrB family.</text>
</comment>
<keyword evidence="5 8" id="KW-0812">Transmembrane</keyword>
<comment type="subcellular location">
    <subcellularLocation>
        <location evidence="1">Cell membrane</location>
        <topology evidence="1">Multi-pass membrane protein</topology>
    </subcellularLocation>
</comment>
<keyword evidence="7 8" id="KW-0472">Membrane</keyword>
<keyword evidence="4" id="KW-1003">Cell membrane</keyword>
<feature type="transmembrane region" description="Helical" evidence="8">
    <location>
        <begin position="110"/>
        <end position="131"/>
    </location>
</feature>
<organism evidence="10 11">
    <name type="scientific">Amycolatopsis samaneae</name>
    <dbReference type="NCBI Taxonomy" id="664691"/>
    <lineage>
        <taxon>Bacteria</taxon>
        <taxon>Bacillati</taxon>
        <taxon>Actinomycetota</taxon>
        <taxon>Actinomycetes</taxon>
        <taxon>Pseudonocardiales</taxon>
        <taxon>Pseudonocardiaceae</taxon>
        <taxon>Amycolatopsis</taxon>
    </lineage>
</organism>
<feature type="transmembrane region" description="Helical" evidence="8">
    <location>
        <begin position="404"/>
        <end position="426"/>
    </location>
</feature>
<dbReference type="Gene3D" id="1.20.1250.20">
    <property type="entry name" value="MFS general substrate transporter like domains"/>
    <property type="match status" value="1"/>
</dbReference>
<dbReference type="InterPro" id="IPR020846">
    <property type="entry name" value="MFS_dom"/>
</dbReference>
<dbReference type="RefSeq" id="WP_345386323.1">
    <property type="nucleotide sequence ID" value="NZ_BAABHG010000001.1"/>
</dbReference>
<evidence type="ECO:0000259" key="9">
    <source>
        <dbReference type="PROSITE" id="PS50850"/>
    </source>
</evidence>
<dbReference type="PANTHER" id="PTHR42718:SF9">
    <property type="entry name" value="MAJOR FACILITATOR SUPERFAMILY MULTIDRUG TRANSPORTER MFSC"/>
    <property type="match status" value="1"/>
</dbReference>
<dbReference type="InterPro" id="IPR036259">
    <property type="entry name" value="MFS_trans_sf"/>
</dbReference>
<dbReference type="PANTHER" id="PTHR42718">
    <property type="entry name" value="MAJOR FACILITATOR SUPERFAMILY MULTIDRUG TRANSPORTER MFSC"/>
    <property type="match status" value="1"/>
</dbReference>
<feature type="transmembrane region" description="Helical" evidence="8">
    <location>
        <begin position="369"/>
        <end position="392"/>
    </location>
</feature>
<accession>A0ABW5GSP4</accession>
<dbReference type="EMBL" id="JBHUKU010000022">
    <property type="protein sequence ID" value="MFD2463846.1"/>
    <property type="molecule type" value="Genomic_DNA"/>
</dbReference>
<feature type="transmembrane region" description="Helical" evidence="8">
    <location>
        <begin position="19"/>
        <end position="41"/>
    </location>
</feature>
<sequence length="471" mass="48628">MVVTAEEAPGKMTPQLWRVCWVIVFGAFAGMLDTTVVNVGVDTLVRDLGTGLGAVQWVFTAYLIALAVSLPACGWLTRRYGAGRLWLAALVAFTVASALCAFAGNIGWLIALRVLQGLAAGLMVPAGQTVLGEVAGPARLGRVVSTLGIVVSLGPAIGPLLGGLILHSLSWPWLFLINIPIGVAGTLLGLRYVPRGERGTAHRPDGTGYLLIGVGIPAVIYAATAWGETGTFASPRVFLPALAGIALLVAFCVRTRGREHPLLDLGLFGNRTFAVAAATTFFTGPAMFGAMFLLPLYFQVLGGSDVVTTGLLMIGLGAGSAIALPLAGRFTDRYGGGAVALWGSVATLAATVPFAVADLPVDGVFVQALLVLRGMASAFLMMPVGTVAFAAVTRSQLPDGTAQINIVMRVGGAVGTALFAVVLANALPDGPAMAFRTAFAWLTGCSVAAVGLTAWLWRVQRRNRAVAGTMA</sequence>
<feature type="transmembrane region" description="Helical" evidence="8">
    <location>
        <begin position="438"/>
        <end position="457"/>
    </location>
</feature>
<feature type="transmembrane region" description="Helical" evidence="8">
    <location>
        <begin position="85"/>
        <end position="104"/>
    </location>
</feature>
<evidence type="ECO:0000256" key="8">
    <source>
        <dbReference type="SAM" id="Phobius"/>
    </source>
</evidence>
<dbReference type="PRINTS" id="PR01036">
    <property type="entry name" value="TCRTETB"/>
</dbReference>
<feature type="transmembrane region" description="Helical" evidence="8">
    <location>
        <begin position="173"/>
        <end position="194"/>
    </location>
</feature>
<keyword evidence="3" id="KW-0813">Transport</keyword>
<dbReference type="SUPFAM" id="SSF103473">
    <property type="entry name" value="MFS general substrate transporter"/>
    <property type="match status" value="1"/>
</dbReference>
<evidence type="ECO:0000256" key="7">
    <source>
        <dbReference type="ARBA" id="ARBA00023136"/>
    </source>
</evidence>
<evidence type="ECO:0000256" key="1">
    <source>
        <dbReference type="ARBA" id="ARBA00004651"/>
    </source>
</evidence>
<reference evidence="11" key="1">
    <citation type="journal article" date="2019" name="Int. J. Syst. Evol. Microbiol.">
        <title>The Global Catalogue of Microorganisms (GCM) 10K type strain sequencing project: providing services to taxonomists for standard genome sequencing and annotation.</title>
        <authorList>
            <consortium name="The Broad Institute Genomics Platform"/>
            <consortium name="The Broad Institute Genome Sequencing Center for Infectious Disease"/>
            <person name="Wu L."/>
            <person name="Ma J."/>
        </authorList>
    </citation>
    <scope>NUCLEOTIDE SEQUENCE [LARGE SCALE GENOMIC DNA]</scope>
    <source>
        <strain evidence="11">CGMCC 4.7643</strain>
    </source>
</reference>
<protein>
    <submittedName>
        <fullName evidence="10">DHA2 family efflux MFS transporter permease subunit</fullName>
    </submittedName>
</protein>
<evidence type="ECO:0000313" key="11">
    <source>
        <dbReference type="Proteomes" id="UP001597419"/>
    </source>
</evidence>
<dbReference type="Pfam" id="PF07690">
    <property type="entry name" value="MFS_1"/>
    <property type="match status" value="1"/>
</dbReference>
<keyword evidence="11" id="KW-1185">Reference proteome</keyword>
<feature type="domain" description="Major facilitator superfamily (MFS) profile" evidence="9">
    <location>
        <begin position="19"/>
        <end position="463"/>
    </location>
</feature>
<dbReference type="InterPro" id="IPR011701">
    <property type="entry name" value="MFS"/>
</dbReference>
<evidence type="ECO:0000256" key="3">
    <source>
        <dbReference type="ARBA" id="ARBA00022448"/>
    </source>
</evidence>
<evidence type="ECO:0000256" key="2">
    <source>
        <dbReference type="ARBA" id="ARBA00008537"/>
    </source>
</evidence>
<comment type="caution">
    <text evidence="10">The sequence shown here is derived from an EMBL/GenBank/DDBJ whole genome shotgun (WGS) entry which is preliminary data.</text>
</comment>
<dbReference type="Proteomes" id="UP001597419">
    <property type="component" value="Unassembled WGS sequence"/>
</dbReference>
<feature type="transmembrane region" description="Helical" evidence="8">
    <location>
        <begin position="53"/>
        <end position="73"/>
    </location>
</feature>
<dbReference type="NCBIfam" id="TIGR00711">
    <property type="entry name" value="efflux_EmrB"/>
    <property type="match status" value="1"/>
</dbReference>
<evidence type="ECO:0000256" key="4">
    <source>
        <dbReference type="ARBA" id="ARBA00022475"/>
    </source>
</evidence>
<evidence type="ECO:0000256" key="5">
    <source>
        <dbReference type="ARBA" id="ARBA00022692"/>
    </source>
</evidence>
<feature type="transmembrane region" description="Helical" evidence="8">
    <location>
        <begin position="273"/>
        <end position="294"/>
    </location>
</feature>